<dbReference type="CDD" id="cd01555">
    <property type="entry name" value="UdpNAET"/>
    <property type="match status" value="1"/>
</dbReference>
<proteinExistence type="inferred from homology"/>
<keyword evidence="7 13" id="KW-0573">Peptidoglycan synthesis</keyword>
<evidence type="ECO:0000259" key="14">
    <source>
        <dbReference type="Pfam" id="PF00275"/>
    </source>
</evidence>
<dbReference type="GO" id="GO:0005737">
    <property type="term" value="C:cytoplasm"/>
    <property type="evidence" value="ECO:0007669"/>
    <property type="project" value="UniProtKB-SubCell"/>
</dbReference>
<dbReference type="InterPro" id="IPR036968">
    <property type="entry name" value="Enolpyruvate_Tfrase_sf"/>
</dbReference>
<feature type="binding site" evidence="13">
    <location>
        <position position="92"/>
    </location>
    <ligand>
        <name>UDP-N-acetyl-alpha-D-glucosamine</name>
        <dbReference type="ChEBI" id="CHEBI:57705"/>
    </ligand>
</feature>
<reference evidence="15 16" key="1">
    <citation type="submission" date="2019-03" db="EMBL/GenBank/DDBJ databases">
        <title>Cohnella endophytica sp. nov., a novel endophytic bacterium isolated from bark of Sonneratia apetala.</title>
        <authorList>
            <person name="Tuo L."/>
        </authorList>
    </citation>
    <scope>NUCLEOTIDE SEQUENCE [LARGE SCALE GENOMIC DNA]</scope>
    <source>
        <strain evidence="15 16">CCTCC AB 208254</strain>
    </source>
</reference>
<dbReference type="GO" id="GO:0008760">
    <property type="term" value="F:UDP-N-acetylglucosamine 1-carboxyvinyltransferase activity"/>
    <property type="evidence" value="ECO:0007669"/>
    <property type="project" value="UniProtKB-UniRule"/>
</dbReference>
<dbReference type="GO" id="GO:0009252">
    <property type="term" value="P:peptidoglycan biosynthetic process"/>
    <property type="evidence" value="ECO:0007669"/>
    <property type="project" value="UniProtKB-UniRule"/>
</dbReference>
<keyword evidence="10" id="KW-0670">Pyruvate</keyword>
<dbReference type="PANTHER" id="PTHR43783:SF2">
    <property type="entry name" value="UDP-N-ACETYLGLUCOSAMINE 1-CARBOXYVINYLTRANSFERASE 2"/>
    <property type="match status" value="1"/>
</dbReference>
<comment type="pathway">
    <text evidence="2 13">Cell wall biogenesis; peptidoglycan biosynthesis.</text>
</comment>
<dbReference type="GO" id="GO:0019277">
    <property type="term" value="P:UDP-N-acetylgalactosamine biosynthetic process"/>
    <property type="evidence" value="ECO:0007669"/>
    <property type="project" value="InterPro"/>
</dbReference>
<comment type="function">
    <text evidence="13">Cell wall formation. Adds enolpyruvyl to UDP-N-acetylglucosamine.</text>
</comment>
<keyword evidence="5 13" id="KW-0808">Transferase</keyword>
<dbReference type="InterPro" id="IPR050068">
    <property type="entry name" value="MurA_subfamily"/>
</dbReference>
<evidence type="ECO:0000256" key="6">
    <source>
        <dbReference type="ARBA" id="ARBA00022960"/>
    </source>
</evidence>
<dbReference type="InterPro" id="IPR005750">
    <property type="entry name" value="UDP_GlcNAc_COvinyl_MurA"/>
</dbReference>
<comment type="catalytic activity">
    <reaction evidence="12 13">
        <text>phosphoenolpyruvate + UDP-N-acetyl-alpha-D-glucosamine = UDP-N-acetyl-3-O-(1-carboxyvinyl)-alpha-D-glucosamine + phosphate</text>
        <dbReference type="Rhea" id="RHEA:18681"/>
        <dbReference type="ChEBI" id="CHEBI:43474"/>
        <dbReference type="ChEBI" id="CHEBI:57705"/>
        <dbReference type="ChEBI" id="CHEBI:58702"/>
        <dbReference type="ChEBI" id="CHEBI:68483"/>
        <dbReference type="EC" id="2.5.1.7"/>
    </reaction>
</comment>
<dbReference type="Pfam" id="PF00275">
    <property type="entry name" value="EPSP_synthase"/>
    <property type="match status" value="1"/>
</dbReference>
<evidence type="ECO:0000256" key="9">
    <source>
        <dbReference type="ARBA" id="ARBA00023316"/>
    </source>
</evidence>
<feature type="binding site" evidence="13">
    <location>
        <begin position="121"/>
        <end position="125"/>
    </location>
    <ligand>
        <name>UDP-N-acetyl-alpha-D-glucosamine</name>
        <dbReference type="ChEBI" id="CHEBI:57705"/>
    </ligand>
</feature>
<evidence type="ECO:0000256" key="5">
    <source>
        <dbReference type="ARBA" id="ARBA00022679"/>
    </source>
</evidence>
<comment type="caution">
    <text evidence="15">The sequence shown here is derived from an EMBL/GenBank/DDBJ whole genome shotgun (WGS) entry which is preliminary data.</text>
</comment>
<keyword evidence="8 13" id="KW-0131">Cell cycle</keyword>
<dbReference type="Gene3D" id="3.65.10.10">
    <property type="entry name" value="Enolpyruvate transferase domain"/>
    <property type="match status" value="2"/>
</dbReference>
<dbReference type="NCBIfam" id="TIGR01072">
    <property type="entry name" value="murA"/>
    <property type="match status" value="1"/>
</dbReference>
<sequence>MKYIETEFSGSLNGKVHIPGAKNSSLALLVASCLADDIVTLRGIPRIEDVNIIAAIGQDIGMELKQAYGQVIIDPRRIHNAMIDPGKASSYRASYYFAGALLSKFGRVTIGFPGGDDFVSRPIDQHIKVFKALGAKVYTFNDYYVVEAAELKGAEIYFDTITSGATINAMLAAVLAKGRTQLHNAALDPEVVDTAAFLNRLGARIYGAGTEHIRIEGVSFLTGGSHAAIPDRLIAGAFLMAAGLRGGQVTVMDVIPEHLGACLAKMEEIGMDVEFGESHITAFGTGSLKATRIRTGMYPGFATDLQQPMTALLLQAKGKSIVTDRVFPKRFAHLPQLRRLGAEIELRKESAFIRGGLPLQGGWVHATDVRAGTCLLLAGLASEGRTCITGVEHIERGYEDVISSFQSIGAKLSMRELNAQELPGRIHMNN</sequence>
<comment type="similarity">
    <text evidence="11 13">Belongs to the EPSP synthase family. MurA subfamily.</text>
</comment>
<comment type="subcellular location">
    <subcellularLocation>
        <location evidence="1 13">Cytoplasm</location>
    </subcellularLocation>
</comment>
<keyword evidence="9 13" id="KW-0961">Cell wall biogenesis/degradation</keyword>
<keyword evidence="4 13" id="KW-0132">Cell division</keyword>
<accession>A0A4Y8LUA9</accession>
<dbReference type="AlphaFoldDB" id="A0A4Y8LUA9"/>
<keyword evidence="6 13" id="KW-0133">Cell shape</keyword>
<dbReference type="EMBL" id="SOMN01000020">
    <property type="protein sequence ID" value="TFE25213.1"/>
    <property type="molecule type" value="Genomic_DNA"/>
</dbReference>
<feature type="domain" description="Enolpyruvate transferase" evidence="14">
    <location>
        <begin position="10"/>
        <end position="402"/>
    </location>
</feature>
<dbReference type="EC" id="2.5.1.7" evidence="13"/>
<dbReference type="GO" id="GO:0008360">
    <property type="term" value="P:regulation of cell shape"/>
    <property type="evidence" value="ECO:0007669"/>
    <property type="project" value="UniProtKB-KW"/>
</dbReference>
<evidence type="ECO:0000313" key="16">
    <source>
        <dbReference type="Proteomes" id="UP000297900"/>
    </source>
</evidence>
<evidence type="ECO:0000256" key="10">
    <source>
        <dbReference type="ARBA" id="ARBA00023317"/>
    </source>
</evidence>
<evidence type="ECO:0000256" key="1">
    <source>
        <dbReference type="ARBA" id="ARBA00004496"/>
    </source>
</evidence>
<keyword evidence="16" id="KW-1185">Reference proteome</keyword>
<evidence type="ECO:0000256" key="11">
    <source>
        <dbReference type="ARBA" id="ARBA00038367"/>
    </source>
</evidence>
<keyword evidence="3 13" id="KW-0963">Cytoplasm</keyword>
<dbReference type="RefSeq" id="WP_135152868.1">
    <property type="nucleotide sequence ID" value="NZ_SOMN01000020.1"/>
</dbReference>
<evidence type="ECO:0000256" key="4">
    <source>
        <dbReference type="ARBA" id="ARBA00022618"/>
    </source>
</evidence>
<evidence type="ECO:0000256" key="12">
    <source>
        <dbReference type="ARBA" id="ARBA00047527"/>
    </source>
</evidence>
<feature type="active site" description="Proton donor" evidence="13">
    <location>
        <position position="116"/>
    </location>
</feature>
<name>A0A4Y8LUA9_9BACL</name>
<feature type="binding site" evidence="13">
    <location>
        <begin position="22"/>
        <end position="23"/>
    </location>
    <ligand>
        <name>phosphoenolpyruvate</name>
        <dbReference type="ChEBI" id="CHEBI:58702"/>
    </ligand>
</feature>
<dbReference type="NCBIfam" id="NF006873">
    <property type="entry name" value="PRK09369.1"/>
    <property type="match status" value="1"/>
</dbReference>
<dbReference type="SUPFAM" id="SSF55205">
    <property type="entry name" value="EPT/RTPC-like"/>
    <property type="match status" value="1"/>
</dbReference>
<protein>
    <recommendedName>
        <fullName evidence="13">UDP-N-acetylglucosamine 1-carboxyvinyltransferase</fullName>
        <ecNumber evidence="13">2.5.1.7</ecNumber>
    </recommendedName>
    <alternativeName>
        <fullName evidence="13">Enoylpyruvate transferase</fullName>
    </alternativeName>
    <alternativeName>
        <fullName evidence="13">UDP-N-acetylglucosamine enolpyruvyl transferase</fullName>
        <shortName evidence="13">EPT</shortName>
    </alternativeName>
</protein>
<dbReference type="Proteomes" id="UP000297900">
    <property type="component" value="Unassembled WGS sequence"/>
</dbReference>
<dbReference type="GO" id="GO:0071555">
    <property type="term" value="P:cell wall organization"/>
    <property type="evidence" value="ECO:0007669"/>
    <property type="project" value="UniProtKB-KW"/>
</dbReference>
<dbReference type="PANTHER" id="PTHR43783">
    <property type="entry name" value="UDP-N-ACETYLGLUCOSAMINE 1-CARBOXYVINYLTRANSFERASE"/>
    <property type="match status" value="1"/>
</dbReference>
<organism evidence="15 16">
    <name type="scientific">Cohnella luojiensis</name>
    <dbReference type="NCBI Taxonomy" id="652876"/>
    <lineage>
        <taxon>Bacteria</taxon>
        <taxon>Bacillati</taxon>
        <taxon>Bacillota</taxon>
        <taxon>Bacilli</taxon>
        <taxon>Bacillales</taxon>
        <taxon>Paenibacillaceae</taxon>
        <taxon>Cohnella</taxon>
    </lineage>
</organism>
<evidence type="ECO:0000256" key="3">
    <source>
        <dbReference type="ARBA" id="ARBA00022490"/>
    </source>
</evidence>
<evidence type="ECO:0000256" key="13">
    <source>
        <dbReference type="HAMAP-Rule" id="MF_00111"/>
    </source>
</evidence>
<evidence type="ECO:0000256" key="8">
    <source>
        <dbReference type="ARBA" id="ARBA00023306"/>
    </source>
</evidence>
<evidence type="ECO:0000313" key="15">
    <source>
        <dbReference type="EMBL" id="TFE25213.1"/>
    </source>
</evidence>
<evidence type="ECO:0000256" key="7">
    <source>
        <dbReference type="ARBA" id="ARBA00022984"/>
    </source>
</evidence>
<dbReference type="OrthoDB" id="9803760at2"/>
<dbReference type="InterPro" id="IPR013792">
    <property type="entry name" value="RNA3'P_cycl/enolpyr_Trfase_a/b"/>
</dbReference>
<dbReference type="InterPro" id="IPR001986">
    <property type="entry name" value="Enolpyruvate_Tfrase_dom"/>
</dbReference>
<dbReference type="GO" id="GO:0051301">
    <property type="term" value="P:cell division"/>
    <property type="evidence" value="ECO:0007669"/>
    <property type="project" value="UniProtKB-KW"/>
</dbReference>
<dbReference type="UniPathway" id="UPA00219"/>
<feature type="binding site" evidence="13">
    <location>
        <position position="326"/>
    </location>
    <ligand>
        <name>UDP-N-acetyl-alpha-D-glucosamine</name>
        <dbReference type="ChEBI" id="CHEBI:57705"/>
    </ligand>
</feature>
<gene>
    <name evidence="13 15" type="primary">murA</name>
    <name evidence="15" type="ORF">E2980_14280</name>
</gene>
<dbReference type="HAMAP" id="MF_00111">
    <property type="entry name" value="MurA"/>
    <property type="match status" value="1"/>
</dbReference>
<evidence type="ECO:0000256" key="2">
    <source>
        <dbReference type="ARBA" id="ARBA00004752"/>
    </source>
</evidence>
<comment type="caution">
    <text evidence="13">Lacks conserved residue(s) required for the propagation of feature annotation.</text>
</comment>
<dbReference type="PROSITE" id="PS51257">
    <property type="entry name" value="PROKAR_LIPOPROTEIN"/>
    <property type="match status" value="1"/>
</dbReference>
<feature type="binding site" evidence="13">
    <location>
        <position position="304"/>
    </location>
    <ligand>
        <name>UDP-N-acetyl-alpha-D-glucosamine</name>
        <dbReference type="ChEBI" id="CHEBI:57705"/>
    </ligand>
</feature>